<gene>
    <name evidence="2" type="ORF">JK636_00090</name>
</gene>
<name>A0ABS1T4A0_9CLOT</name>
<sequence>MKLEIIAVYENLDGYILEMEKGNADCEMLWYKYAVEPYWEKISQWAPFDMSDRKPKPIKDIEKLKNQIKLLKKIDLNELERKLLQVVEALPNYDDDPITIAIYPLNDENAVVKEKQNGVLGVNVFGNILINVNPFSTGYVDWIPYVFAHEYHHTVWGNYWHVIHGGLTGKFIESILIDGQADFFAKGFNEALNPTWISQISRQQEEELWNKYYSKLLNETDVDYVKYMFGDTDAGIPWCAGYFFGYKIIDCFKKRYPKISVKDMIEMNSEEIFTMSNYGIELCN</sequence>
<reference evidence="2 3" key="1">
    <citation type="submission" date="2021-01" db="EMBL/GenBank/DDBJ databases">
        <title>Genome public.</title>
        <authorList>
            <person name="Liu C."/>
            <person name="Sun Q."/>
        </authorList>
    </citation>
    <scope>NUCLEOTIDE SEQUENCE [LARGE SCALE GENOMIC DNA]</scope>
    <source>
        <strain evidence="2 3">YIM B02515</strain>
    </source>
</reference>
<organism evidence="2 3">
    <name type="scientific">Clostridium rhizosphaerae</name>
    <dbReference type="NCBI Taxonomy" id="2803861"/>
    <lineage>
        <taxon>Bacteria</taxon>
        <taxon>Bacillati</taxon>
        <taxon>Bacillota</taxon>
        <taxon>Clostridia</taxon>
        <taxon>Eubacteriales</taxon>
        <taxon>Clostridiaceae</taxon>
        <taxon>Clostridium</taxon>
    </lineage>
</organism>
<evidence type="ECO:0000313" key="2">
    <source>
        <dbReference type="EMBL" id="MBL4934150.1"/>
    </source>
</evidence>
<dbReference type="Pfam" id="PF10026">
    <property type="entry name" value="DUF2268"/>
    <property type="match status" value="1"/>
</dbReference>
<protein>
    <recommendedName>
        <fullName evidence="1">DUF2268 domain-containing protein</fullName>
    </recommendedName>
</protein>
<evidence type="ECO:0000259" key="1">
    <source>
        <dbReference type="Pfam" id="PF10026"/>
    </source>
</evidence>
<keyword evidence="3" id="KW-1185">Reference proteome</keyword>
<evidence type="ECO:0000313" key="3">
    <source>
        <dbReference type="Proteomes" id="UP000632377"/>
    </source>
</evidence>
<comment type="caution">
    <text evidence="2">The sequence shown here is derived from an EMBL/GenBank/DDBJ whole genome shotgun (WGS) entry which is preliminary data.</text>
</comment>
<dbReference type="EMBL" id="JAESWC010000001">
    <property type="protein sequence ID" value="MBL4934150.1"/>
    <property type="molecule type" value="Genomic_DNA"/>
</dbReference>
<proteinExistence type="predicted"/>
<dbReference type="RefSeq" id="WP_202746805.1">
    <property type="nucleotide sequence ID" value="NZ_JAESWC010000001.1"/>
</dbReference>
<accession>A0ABS1T4A0</accession>
<dbReference type="InterPro" id="IPR018728">
    <property type="entry name" value="DUF2268"/>
</dbReference>
<dbReference type="Proteomes" id="UP000632377">
    <property type="component" value="Unassembled WGS sequence"/>
</dbReference>
<feature type="domain" description="DUF2268" evidence="1">
    <location>
        <begin position="97"/>
        <end position="273"/>
    </location>
</feature>